<reference evidence="2 3" key="1">
    <citation type="submission" date="2016-06" db="EMBL/GenBank/DDBJ databases">
        <authorList>
            <person name="Kjaerup R.B."/>
            <person name="Dalgaard T.S."/>
            <person name="Juul-Madsen H.R."/>
        </authorList>
    </citation>
    <scope>NUCLEOTIDE SEQUENCE [LARGE SCALE GENOMIC DNA]</scope>
    <source>
        <strain evidence="2 3">GCSL-Mp3</strain>
    </source>
</reference>
<name>A0A1B8HQS4_9GAMM</name>
<dbReference type="Pfam" id="PF08401">
    <property type="entry name" value="ArdcN"/>
    <property type="match status" value="1"/>
</dbReference>
<protein>
    <recommendedName>
        <fullName evidence="1">N-terminal domain-containing protein</fullName>
    </recommendedName>
</protein>
<dbReference type="AlphaFoldDB" id="A0A1B8HQS4"/>
<feature type="domain" description="N-terminal" evidence="1">
    <location>
        <begin position="1"/>
        <end position="46"/>
    </location>
</feature>
<dbReference type="GO" id="GO:0003697">
    <property type="term" value="F:single-stranded DNA binding"/>
    <property type="evidence" value="ECO:0007669"/>
    <property type="project" value="InterPro"/>
</dbReference>
<dbReference type="EMBL" id="LZEX01000001">
    <property type="protein sequence ID" value="OBU11611.1"/>
    <property type="molecule type" value="Genomic_DNA"/>
</dbReference>
<proteinExistence type="predicted"/>
<comment type="caution">
    <text evidence="2">The sequence shown here is derived from an EMBL/GenBank/DDBJ whole genome shotgun (WGS) entry which is preliminary data.</text>
</comment>
<evidence type="ECO:0000313" key="3">
    <source>
        <dbReference type="Proteomes" id="UP000092247"/>
    </source>
</evidence>
<organism evidence="2 3">
    <name type="scientific">Morganella psychrotolerans</name>
    <dbReference type="NCBI Taxonomy" id="368603"/>
    <lineage>
        <taxon>Bacteria</taxon>
        <taxon>Pseudomonadati</taxon>
        <taxon>Pseudomonadota</taxon>
        <taxon>Gammaproteobacteria</taxon>
        <taxon>Enterobacterales</taxon>
        <taxon>Morganellaceae</taxon>
        <taxon>Morganella</taxon>
    </lineage>
</organism>
<dbReference type="InterPro" id="IPR013610">
    <property type="entry name" value="ArdC_N"/>
</dbReference>
<sequence length="66" mass="7627">MLLWCSAAKQRFNDPRWLSCKQAQAPGAQVRKGERGTMAIFYKMHGYPYSDKIDQTAGRTRRLTFS</sequence>
<dbReference type="Proteomes" id="UP000092247">
    <property type="component" value="Unassembled WGS sequence"/>
</dbReference>
<evidence type="ECO:0000259" key="1">
    <source>
        <dbReference type="Pfam" id="PF08401"/>
    </source>
</evidence>
<accession>A0A1B8HQS4</accession>
<evidence type="ECO:0000313" key="2">
    <source>
        <dbReference type="EMBL" id="OBU11611.1"/>
    </source>
</evidence>
<gene>
    <name evidence="2" type="ORF">AYY17_02510</name>
</gene>